<name>A0A0F9GR75_9ZZZZ</name>
<sequence>IIINRCIVKSNPRAVQAIKEIYRDGIIEEVPGNGSITVWAAFDDPVTTVNDIIVKVWGAWGNRDARLSDLSVVQQNRVFDNLSRGRMEITRNDTTGGLIIYLPLRKSSFFAKNTKKNERAT</sequence>
<organism evidence="1">
    <name type="scientific">marine sediment metagenome</name>
    <dbReference type="NCBI Taxonomy" id="412755"/>
    <lineage>
        <taxon>unclassified sequences</taxon>
        <taxon>metagenomes</taxon>
        <taxon>ecological metagenomes</taxon>
    </lineage>
</organism>
<dbReference type="AlphaFoldDB" id="A0A0F9GR75"/>
<dbReference type="EMBL" id="LAZR01019274">
    <property type="protein sequence ID" value="KKL93136.1"/>
    <property type="molecule type" value="Genomic_DNA"/>
</dbReference>
<feature type="non-terminal residue" evidence="1">
    <location>
        <position position="1"/>
    </location>
</feature>
<proteinExistence type="predicted"/>
<evidence type="ECO:0000313" key="1">
    <source>
        <dbReference type="EMBL" id="KKL93136.1"/>
    </source>
</evidence>
<gene>
    <name evidence="1" type="ORF">LCGC14_1877720</name>
</gene>
<protein>
    <submittedName>
        <fullName evidence="1">Uncharacterized protein</fullName>
    </submittedName>
</protein>
<accession>A0A0F9GR75</accession>
<comment type="caution">
    <text evidence="1">The sequence shown here is derived from an EMBL/GenBank/DDBJ whole genome shotgun (WGS) entry which is preliminary data.</text>
</comment>
<reference evidence="1" key="1">
    <citation type="journal article" date="2015" name="Nature">
        <title>Complex archaea that bridge the gap between prokaryotes and eukaryotes.</title>
        <authorList>
            <person name="Spang A."/>
            <person name="Saw J.H."/>
            <person name="Jorgensen S.L."/>
            <person name="Zaremba-Niedzwiedzka K."/>
            <person name="Martijn J."/>
            <person name="Lind A.E."/>
            <person name="van Eijk R."/>
            <person name="Schleper C."/>
            <person name="Guy L."/>
            <person name="Ettema T.J."/>
        </authorList>
    </citation>
    <scope>NUCLEOTIDE SEQUENCE</scope>
</reference>